<name>X1BYT3_9ZZZZ</name>
<proteinExistence type="predicted"/>
<dbReference type="InterPro" id="IPR016032">
    <property type="entry name" value="Sig_transdc_resp-reg_C-effctor"/>
</dbReference>
<reference evidence="2" key="1">
    <citation type="journal article" date="2014" name="Front. Microbiol.">
        <title>High frequency of phylogenetically diverse reductive dehalogenase-homologous genes in deep subseafloor sedimentary metagenomes.</title>
        <authorList>
            <person name="Kawai M."/>
            <person name="Futagami T."/>
            <person name="Toyoda A."/>
            <person name="Takaki Y."/>
            <person name="Nishi S."/>
            <person name="Hori S."/>
            <person name="Arai W."/>
            <person name="Tsubouchi T."/>
            <person name="Morono Y."/>
            <person name="Uchiyama I."/>
            <person name="Ito T."/>
            <person name="Fujiyama A."/>
            <person name="Inagaki F."/>
            <person name="Takami H."/>
        </authorList>
    </citation>
    <scope>NUCLEOTIDE SEQUENCE</scope>
    <source>
        <strain evidence="2">Expedition CK06-06</strain>
    </source>
</reference>
<dbReference type="InterPro" id="IPR036388">
    <property type="entry name" value="WH-like_DNA-bd_sf"/>
</dbReference>
<dbReference type="Gene3D" id="1.10.10.10">
    <property type="entry name" value="Winged helix-like DNA-binding domain superfamily/Winged helix DNA-binding domain"/>
    <property type="match status" value="1"/>
</dbReference>
<protein>
    <recommendedName>
        <fullName evidence="1">HTH luxR-type domain-containing protein</fullName>
    </recommendedName>
</protein>
<dbReference type="PROSITE" id="PS50043">
    <property type="entry name" value="HTH_LUXR_2"/>
    <property type="match status" value="1"/>
</dbReference>
<dbReference type="EMBL" id="BART01029415">
    <property type="protein sequence ID" value="GAH00956.1"/>
    <property type="molecule type" value="Genomic_DNA"/>
</dbReference>
<dbReference type="GO" id="GO:0006355">
    <property type="term" value="P:regulation of DNA-templated transcription"/>
    <property type="evidence" value="ECO:0007669"/>
    <property type="project" value="InterPro"/>
</dbReference>
<feature type="domain" description="HTH luxR-type" evidence="1">
    <location>
        <begin position="61"/>
        <end position="126"/>
    </location>
</feature>
<organism evidence="2">
    <name type="scientific">marine sediment metagenome</name>
    <dbReference type="NCBI Taxonomy" id="412755"/>
    <lineage>
        <taxon>unclassified sequences</taxon>
        <taxon>metagenomes</taxon>
        <taxon>ecological metagenomes</taxon>
    </lineage>
</organism>
<dbReference type="InterPro" id="IPR000792">
    <property type="entry name" value="Tscrpt_reg_LuxR_C"/>
</dbReference>
<dbReference type="GO" id="GO:0003677">
    <property type="term" value="F:DNA binding"/>
    <property type="evidence" value="ECO:0007669"/>
    <property type="project" value="InterPro"/>
</dbReference>
<accession>X1BYT3</accession>
<evidence type="ECO:0000313" key="2">
    <source>
        <dbReference type="EMBL" id="GAH00956.1"/>
    </source>
</evidence>
<dbReference type="SUPFAM" id="SSF46894">
    <property type="entry name" value="C-terminal effector domain of the bipartite response regulators"/>
    <property type="match status" value="1"/>
</dbReference>
<feature type="non-terminal residue" evidence="2">
    <location>
        <position position="1"/>
    </location>
</feature>
<sequence length="147" mass="17202">IAKYKDGIKVLKAKYFPFVTKENKKLLFIIGSELDNLTCLQRLQNVIGNDRFGHVNYQLYHESNDVSLSHREFSIAFYLIRGCSYQKIGELLNLSKRTIESYVEILKDKLSCANKNELIERIISQKLTSFIPKKFLKEFVIFKESSR</sequence>
<dbReference type="Pfam" id="PF00196">
    <property type="entry name" value="GerE"/>
    <property type="match status" value="1"/>
</dbReference>
<comment type="caution">
    <text evidence="2">The sequence shown here is derived from an EMBL/GenBank/DDBJ whole genome shotgun (WGS) entry which is preliminary data.</text>
</comment>
<dbReference type="SMART" id="SM00421">
    <property type="entry name" value="HTH_LUXR"/>
    <property type="match status" value="1"/>
</dbReference>
<dbReference type="PRINTS" id="PR00038">
    <property type="entry name" value="HTHLUXR"/>
</dbReference>
<evidence type="ECO:0000259" key="1">
    <source>
        <dbReference type="PROSITE" id="PS50043"/>
    </source>
</evidence>
<dbReference type="AlphaFoldDB" id="X1BYT3"/>
<gene>
    <name evidence="2" type="ORF">S01H4_51621</name>
</gene>